<keyword evidence="3" id="KW-1185">Reference proteome</keyword>
<comment type="caution">
    <text evidence="2">The sequence shown here is derived from an EMBL/GenBank/DDBJ whole genome shotgun (WGS) entry which is preliminary data.</text>
</comment>
<evidence type="ECO:0000256" key="1">
    <source>
        <dbReference type="SAM" id="MobiDB-lite"/>
    </source>
</evidence>
<evidence type="ECO:0000313" key="3">
    <source>
        <dbReference type="Proteomes" id="UP001370100"/>
    </source>
</evidence>
<feature type="region of interest" description="Disordered" evidence="1">
    <location>
        <begin position="1"/>
        <end position="38"/>
    </location>
</feature>
<dbReference type="Proteomes" id="UP001370100">
    <property type="component" value="Unassembled WGS sequence"/>
</dbReference>
<protein>
    <recommendedName>
        <fullName evidence="4">Lsr2 protein</fullName>
    </recommendedName>
</protein>
<sequence length="111" mass="12127">MVDHEKRAARARVKAAKAETKSARRRRRAVQADDRADQSVDVAAAAGTLPVYLRVGDTEEAHLGDLDLDVVPTDDPTKVRVHIDVRTALPAFLRAVADEIENPTEDDDSEG</sequence>
<dbReference type="EMBL" id="JBBEGL010000002">
    <property type="protein sequence ID" value="MEJ2886168.1"/>
    <property type="molecule type" value="Genomic_DNA"/>
</dbReference>
<evidence type="ECO:0000313" key="2">
    <source>
        <dbReference type="EMBL" id="MEJ2886168.1"/>
    </source>
</evidence>
<dbReference type="RefSeq" id="WP_337712656.1">
    <property type="nucleotide sequence ID" value="NZ_JBBEGL010000002.1"/>
</dbReference>
<evidence type="ECO:0008006" key="4">
    <source>
        <dbReference type="Google" id="ProtNLM"/>
    </source>
</evidence>
<accession>A0ABU8N1R2</accession>
<organism evidence="2 3">
    <name type="scientific">Actinomycetospora aeridis</name>
    <dbReference type="NCBI Taxonomy" id="3129231"/>
    <lineage>
        <taxon>Bacteria</taxon>
        <taxon>Bacillati</taxon>
        <taxon>Actinomycetota</taxon>
        <taxon>Actinomycetes</taxon>
        <taxon>Pseudonocardiales</taxon>
        <taxon>Pseudonocardiaceae</taxon>
        <taxon>Actinomycetospora</taxon>
    </lineage>
</organism>
<reference evidence="2 3" key="1">
    <citation type="submission" date="2024-03" db="EMBL/GenBank/DDBJ databases">
        <title>Actinomycetospora sp. OC33-EN06, a novel actinomycete isolated from wild orchid (Aerides multiflora).</title>
        <authorList>
            <person name="Suriyachadkun C."/>
        </authorList>
    </citation>
    <scope>NUCLEOTIDE SEQUENCE [LARGE SCALE GENOMIC DNA]</scope>
    <source>
        <strain evidence="2 3">OC33-EN06</strain>
    </source>
</reference>
<gene>
    <name evidence="2" type="ORF">WCD41_06865</name>
</gene>
<name>A0ABU8N1R2_9PSEU</name>
<proteinExistence type="predicted"/>